<dbReference type="Proteomes" id="UP000219050">
    <property type="component" value="Chromosome"/>
</dbReference>
<dbReference type="Gene3D" id="3.20.20.150">
    <property type="entry name" value="Divalent-metal-dependent TIM barrel enzymes"/>
    <property type="match status" value="1"/>
</dbReference>
<organism evidence="2 3">
    <name type="scientific">Pacificitalea manganoxidans</name>
    <dbReference type="NCBI Taxonomy" id="1411902"/>
    <lineage>
        <taxon>Bacteria</taxon>
        <taxon>Pseudomonadati</taxon>
        <taxon>Pseudomonadota</taxon>
        <taxon>Alphaproteobacteria</taxon>
        <taxon>Rhodobacterales</taxon>
        <taxon>Paracoccaceae</taxon>
        <taxon>Pacificitalea</taxon>
    </lineage>
</organism>
<sequence>MTTDAGVTIGSTLLAIRDDVETAVKLNRDLGFQAMEVHGSHLGAGFPNVPVLEAHAAATGQLIRDQGLIVSTLNVAGDPSFQPYGNRDDRQATIDGLARHMRWAHAMGAPRVLFWDGIVDNPSEIGSACETLADVINAARDKSGLSTPPELTCELHPFTFALTHRAIEDLGASLVAAGAGICFDFAHFGVALKEDLTSLLTPGVIAATNLLHYSDTDFLSSEVHFPPTEGKVDFDEIGRLYKNRNIPVAWDLFSWPAPRHAVGTHMQHYERFVGLVCNQ</sequence>
<dbReference type="OrthoDB" id="7616518at2"/>
<dbReference type="InterPro" id="IPR036237">
    <property type="entry name" value="Xyl_isomerase-like_sf"/>
</dbReference>
<gene>
    <name evidence="2" type="ORF">CBW24_06460</name>
</gene>
<name>A0A291LYZ4_9RHOB</name>
<reference evidence="2 3" key="1">
    <citation type="submission" date="2017-05" db="EMBL/GenBank/DDBJ databases">
        <title>Comparative genomic and metabolic analysis of manganese-oxidizing mechanisms in Celeribater manganoxidans DY25T: its adaption to the environment of polymetallic nodule.</title>
        <authorList>
            <person name="Wang X."/>
        </authorList>
    </citation>
    <scope>NUCLEOTIDE SEQUENCE [LARGE SCALE GENOMIC DNA]</scope>
    <source>
        <strain evidence="2 3">DY25</strain>
    </source>
</reference>
<dbReference type="PANTHER" id="PTHR12110:SF53">
    <property type="entry name" value="BLR5974 PROTEIN"/>
    <property type="match status" value="1"/>
</dbReference>
<keyword evidence="3" id="KW-1185">Reference proteome</keyword>
<dbReference type="AlphaFoldDB" id="A0A291LYZ4"/>
<dbReference type="SUPFAM" id="SSF51658">
    <property type="entry name" value="Xylose isomerase-like"/>
    <property type="match status" value="1"/>
</dbReference>
<proteinExistence type="predicted"/>
<evidence type="ECO:0000313" key="3">
    <source>
        <dbReference type="Proteomes" id="UP000219050"/>
    </source>
</evidence>
<dbReference type="PANTHER" id="PTHR12110">
    <property type="entry name" value="HYDROXYPYRUVATE ISOMERASE"/>
    <property type="match status" value="1"/>
</dbReference>
<evidence type="ECO:0000313" key="2">
    <source>
        <dbReference type="EMBL" id="ATI41675.1"/>
    </source>
</evidence>
<dbReference type="EMBL" id="CP021404">
    <property type="protein sequence ID" value="ATI41675.1"/>
    <property type="molecule type" value="Genomic_DNA"/>
</dbReference>
<dbReference type="InterPro" id="IPR013022">
    <property type="entry name" value="Xyl_isomerase-like_TIM-brl"/>
</dbReference>
<dbReference type="Pfam" id="PF01261">
    <property type="entry name" value="AP_endonuc_2"/>
    <property type="match status" value="1"/>
</dbReference>
<dbReference type="InterPro" id="IPR050312">
    <property type="entry name" value="IolE/XylAMocC-like"/>
</dbReference>
<protein>
    <recommendedName>
        <fullName evidence="1">Xylose isomerase-like TIM barrel domain-containing protein</fullName>
    </recommendedName>
</protein>
<dbReference type="RefSeq" id="WP_097373054.1">
    <property type="nucleotide sequence ID" value="NZ_CP021404.1"/>
</dbReference>
<feature type="domain" description="Xylose isomerase-like TIM barrel" evidence="1">
    <location>
        <begin position="28"/>
        <end position="242"/>
    </location>
</feature>
<dbReference type="KEGG" id="cmag:CBW24_06460"/>
<evidence type="ECO:0000259" key="1">
    <source>
        <dbReference type="Pfam" id="PF01261"/>
    </source>
</evidence>
<accession>A0A291LYZ4</accession>